<dbReference type="SUPFAM" id="SSF52096">
    <property type="entry name" value="ClpP/crotonase"/>
    <property type="match status" value="1"/>
</dbReference>
<dbReference type="FunFam" id="3.90.226.10:FF:000024">
    <property type="entry name" value="Delta3,5-delta2,4-dienoyl-CoA isomerase"/>
    <property type="match status" value="1"/>
</dbReference>
<dbReference type="InterPro" id="IPR001753">
    <property type="entry name" value="Enoyl-CoA_hydra/iso"/>
</dbReference>
<reference evidence="10 11" key="1">
    <citation type="journal article" date="2014" name="Genome Biol. Evol.">
        <title>The secreted proteins of Achlya hypogyna and Thraustotheca clavata identify the ancestral oomycete secretome and reveal gene acquisitions by horizontal gene transfer.</title>
        <authorList>
            <person name="Misner I."/>
            <person name="Blouin N."/>
            <person name="Leonard G."/>
            <person name="Richards T.A."/>
            <person name="Lane C.E."/>
        </authorList>
    </citation>
    <scope>NUCLEOTIDE SEQUENCE [LARGE SCALE GENOMIC DNA]</scope>
    <source>
        <strain evidence="10 11">ATCC 34112</strain>
    </source>
</reference>
<dbReference type="GO" id="GO:0005777">
    <property type="term" value="C:peroxisome"/>
    <property type="evidence" value="ECO:0007669"/>
    <property type="project" value="UniProtKB-SubCell"/>
</dbReference>
<gene>
    <name evidence="10" type="ORF">THRCLA_20735</name>
</gene>
<dbReference type="InterPro" id="IPR029045">
    <property type="entry name" value="ClpP/crotonase-like_dom_sf"/>
</dbReference>
<dbReference type="STRING" id="74557.A0A1W0A3Z0"/>
<dbReference type="GO" id="GO:0051750">
    <property type="term" value="F:delta(3,5)-delta(2,4)-dienoyl-CoA isomerase activity"/>
    <property type="evidence" value="ECO:0007669"/>
    <property type="project" value="TreeGrafter"/>
</dbReference>
<evidence type="ECO:0000256" key="4">
    <source>
        <dbReference type="ARBA" id="ARBA00022832"/>
    </source>
</evidence>
<accession>A0A1W0A3Z0</accession>
<dbReference type="CDD" id="cd06558">
    <property type="entry name" value="crotonase-like"/>
    <property type="match status" value="1"/>
</dbReference>
<dbReference type="FunFam" id="1.10.12.10:FF:000004">
    <property type="entry name" value="Delta3,5-delta2,4-dienoyl-CoA isomerase"/>
    <property type="match status" value="1"/>
</dbReference>
<keyword evidence="6" id="KW-0443">Lipid metabolism</keyword>
<keyword evidence="4" id="KW-0276">Fatty acid metabolism</keyword>
<keyword evidence="8 10" id="KW-0413">Isomerase</keyword>
<sequence>MIRQGVRRLSTVSNALLLREWIQPASQATKLADLKFETLAITESLSGNSTGGNSGVGADGVLNVRLHRPTKLNAFDMQMWNELETLFDAIEHTPEVRAVVIRGEGRGFSSGMDLNVFASMQEVMMSIPCEARKREALLSVIARFQKIISAPEKCRVPVIAAVHGSCIGGAVDFITACDIRLCDTSAEFSVKEIDLAIVADIGTLQRLPNLVGEQQAKELAYTGRSFFGAEAEKIGLVLKTHVDAPTLFNQATTLAKTIASKSPLTVRGVKKVVQYQRDHSTEDSLAQVQLWNSAMLYSNDLAAAMTAIATKKPPQFEN</sequence>
<dbReference type="GO" id="GO:0006635">
    <property type="term" value="P:fatty acid beta-oxidation"/>
    <property type="evidence" value="ECO:0007669"/>
    <property type="project" value="UniProtKB-UniPathway"/>
</dbReference>
<dbReference type="UniPathway" id="UPA00659"/>
<proteinExistence type="inferred from homology"/>
<dbReference type="Gene3D" id="3.90.226.10">
    <property type="entry name" value="2-enoyl-CoA Hydratase, Chain A, domain 1"/>
    <property type="match status" value="1"/>
</dbReference>
<evidence type="ECO:0000313" key="11">
    <source>
        <dbReference type="Proteomes" id="UP000243217"/>
    </source>
</evidence>
<dbReference type="Gene3D" id="1.10.12.10">
    <property type="entry name" value="Lyase 2-enoyl-coa Hydratase, Chain A, domain 2"/>
    <property type="match status" value="1"/>
</dbReference>
<evidence type="ECO:0000256" key="8">
    <source>
        <dbReference type="ARBA" id="ARBA00023235"/>
    </source>
</evidence>
<protein>
    <submittedName>
        <fullName evidence="10">Delta(3,5)-Delta(2,4)-dienoyl-CoA isomerase</fullName>
    </submittedName>
</protein>
<dbReference type="PROSITE" id="PS00166">
    <property type="entry name" value="ENOYL_COA_HYDRATASE"/>
    <property type="match status" value="1"/>
</dbReference>
<comment type="subcellular location">
    <subcellularLocation>
        <location evidence="1">Peroxisome</location>
    </subcellularLocation>
</comment>
<comment type="caution">
    <text evidence="10">The sequence shown here is derived from an EMBL/GenBank/DDBJ whole genome shotgun (WGS) entry which is preliminary data.</text>
</comment>
<organism evidence="10 11">
    <name type="scientific">Thraustotheca clavata</name>
    <dbReference type="NCBI Taxonomy" id="74557"/>
    <lineage>
        <taxon>Eukaryota</taxon>
        <taxon>Sar</taxon>
        <taxon>Stramenopiles</taxon>
        <taxon>Oomycota</taxon>
        <taxon>Saprolegniomycetes</taxon>
        <taxon>Saprolegniales</taxon>
        <taxon>Achlyaceae</taxon>
        <taxon>Thraustotheca</taxon>
    </lineage>
</organism>
<dbReference type="Pfam" id="PF00378">
    <property type="entry name" value="ECH_1"/>
    <property type="match status" value="1"/>
</dbReference>
<evidence type="ECO:0000256" key="6">
    <source>
        <dbReference type="ARBA" id="ARBA00023098"/>
    </source>
</evidence>
<evidence type="ECO:0000256" key="5">
    <source>
        <dbReference type="ARBA" id="ARBA00022990"/>
    </source>
</evidence>
<evidence type="ECO:0000256" key="7">
    <source>
        <dbReference type="ARBA" id="ARBA00023140"/>
    </source>
</evidence>
<comment type="pathway">
    <text evidence="2">Lipid metabolism; fatty acid beta-oxidation.</text>
</comment>
<dbReference type="NCBIfam" id="NF004794">
    <property type="entry name" value="PRK06142.1"/>
    <property type="match status" value="1"/>
</dbReference>
<evidence type="ECO:0000256" key="2">
    <source>
        <dbReference type="ARBA" id="ARBA00005005"/>
    </source>
</evidence>
<dbReference type="PANTHER" id="PTHR43149">
    <property type="entry name" value="ENOYL-COA HYDRATASE"/>
    <property type="match status" value="1"/>
</dbReference>
<dbReference type="InterPro" id="IPR014748">
    <property type="entry name" value="Enoyl-CoA_hydra_C"/>
</dbReference>
<dbReference type="InterPro" id="IPR045002">
    <property type="entry name" value="Ech1-like"/>
</dbReference>
<dbReference type="Proteomes" id="UP000243217">
    <property type="component" value="Unassembled WGS sequence"/>
</dbReference>
<dbReference type="AlphaFoldDB" id="A0A1W0A3Z0"/>
<dbReference type="PANTHER" id="PTHR43149:SF1">
    <property type="entry name" value="DELTA(3,5)-DELTA(2,4)-DIENOYL-COA ISOMERASE, MITOCHONDRIAL"/>
    <property type="match status" value="1"/>
</dbReference>
<evidence type="ECO:0000313" key="10">
    <source>
        <dbReference type="EMBL" id="OQS05003.1"/>
    </source>
</evidence>
<evidence type="ECO:0000256" key="3">
    <source>
        <dbReference type="ARBA" id="ARBA00005254"/>
    </source>
</evidence>
<evidence type="ECO:0000256" key="9">
    <source>
        <dbReference type="RuleBase" id="RU003707"/>
    </source>
</evidence>
<keyword evidence="5" id="KW-0007">Acetylation</keyword>
<keyword evidence="11" id="KW-1185">Reference proteome</keyword>
<keyword evidence="7" id="KW-0576">Peroxisome</keyword>
<evidence type="ECO:0000256" key="1">
    <source>
        <dbReference type="ARBA" id="ARBA00004275"/>
    </source>
</evidence>
<dbReference type="InterPro" id="IPR018376">
    <property type="entry name" value="Enoyl-CoA_hyd/isom_CS"/>
</dbReference>
<comment type="similarity">
    <text evidence="3 9">Belongs to the enoyl-CoA hydratase/isomerase family.</text>
</comment>
<dbReference type="OrthoDB" id="14970at2759"/>
<dbReference type="EMBL" id="JNBS01000517">
    <property type="protein sequence ID" value="OQS05003.1"/>
    <property type="molecule type" value="Genomic_DNA"/>
</dbReference>
<name>A0A1W0A3Z0_9STRA</name>